<proteinExistence type="predicted"/>
<dbReference type="AlphaFoldDB" id="B1C7Q8"/>
<dbReference type="InterPro" id="IPR011663">
    <property type="entry name" value="UTRA"/>
</dbReference>
<dbReference type="InterPro" id="IPR050679">
    <property type="entry name" value="Bact_HTH_transcr_reg"/>
</dbReference>
<accession>B1C7Q8</accession>
<protein>
    <submittedName>
        <fullName evidence="2">UbiC transcription regulator-associated domain protein</fullName>
    </submittedName>
</protein>
<reference evidence="2" key="1">
    <citation type="submission" date="2008-01" db="EMBL/GenBank/DDBJ databases">
        <authorList>
            <person name="Fulton L."/>
            <person name="Clifton S."/>
            <person name="Fulton B."/>
            <person name="Xu J."/>
            <person name="Minx P."/>
            <person name="Pepin K.H."/>
            <person name="Johnson M."/>
            <person name="Thiruvilangam P."/>
            <person name="Bhonagiri V."/>
            <person name="Nash W.E."/>
            <person name="Mardis E.R."/>
            <person name="Wilson R.K."/>
        </authorList>
    </citation>
    <scope>NUCLEOTIDE SEQUENCE [LARGE SCALE GENOMIC DNA]</scope>
    <source>
        <strain evidence="2">DSM 17244</strain>
    </source>
</reference>
<organism evidence="2 3">
    <name type="scientific">Anaerofustis stercorihominis DSM 17244</name>
    <dbReference type="NCBI Taxonomy" id="445971"/>
    <lineage>
        <taxon>Bacteria</taxon>
        <taxon>Bacillati</taxon>
        <taxon>Bacillota</taxon>
        <taxon>Clostridia</taxon>
        <taxon>Eubacteriales</taxon>
        <taxon>Eubacteriaceae</taxon>
        <taxon>Anaerofustis</taxon>
    </lineage>
</organism>
<sequence length="115" mass="13761">MFIKRLRLVDNEPISLHHTYLSYDKFKEIYSSDRLESEQLCVLIEDEYGITPKKVLETLESMTTTEEVSQIFETEKGYPLLILEDIMYEEEAKPYEYSKVIFRGDKVKLKYEFNN</sequence>
<dbReference type="Pfam" id="PF07702">
    <property type="entry name" value="UTRA"/>
    <property type="match status" value="1"/>
</dbReference>
<evidence type="ECO:0000313" key="3">
    <source>
        <dbReference type="Proteomes" id="UP000005178"/>
    </source>
</evidence>
<feature type="domain" description="UbiC transcription regulator-associated" evidence="1">
    <location>
        <begin position="3"/>
        <end position="108"/>
    </location>
</feature>
<dbReference type="PANTHER" id="PTHR44846:SF17">
    <property type="entry name" value="GNTR-FAMILY TRANSCRIPTIONAL REGULATOR"/>
    <property type="match status" value="1"/>
</dbReference>
<dbReference type="GO" id="GO:0003677">
    <property type="term" value="F:DNA binding"/>
    <property type="evidence" value="ECO:0007669"/>
    <property type="project" value="InterPro"/>
</dbReference>
<name>B1C7Q8_9FIRM</name>
<dbReference type="Gene3D" id="3.40.1410.10">
    <property type="entry name" value="Chorismate lyase-like"/>
    <property type="match status" value="1"/>
</dbReference>
<dbReference type="GO" id="GO:0045892">
    <property type="term" value="P:negative regulation of DNA-templated transcription"/>
    <property type="evidence" value="ECO:0007669"/>
    <property type="project" value="TreeGrafter"/>
</dbReference>
<keyword evidence="3" id="KW-1185">Reference proteome</keyword>
<reference evidence="2" key="2">
    <citation type="submission" date="2013-08" db="EMBL/GenBank/DDBJ databases">
        <title>Draft genome sequence of Anaerofustis stercorihominis (DSM 17244).</title>
        <authorList>
            <person name="Sudarsanam P."/>
            <person name="Ley R."/>
            <person name="Guruge J."/>
            <person name="Turnbaugh P.J."/>
            <person name="Mahowald M."/>
            <person name="Liep D."/>
            <person name="Gordon J."/>
        </authorList>
    </citation>
    <scope>NUCLEOTIDE SEQUENCE</scope>
    <source>
        <strain evidence="2">DSM 17244</strain>
    </source>
</reference>
<dbReference type="STRING" id="445971.ANASTE_00761"/>
<evidence type="ECO:0000313" key="2">
    <source>
        <dbReference type="EMBL" id="EDS73045.1"/>
    </source>
</evidence>
<dbReference type="InterPro" id="IPR028978">
    <property type="entry name" value="Chorismate_lyase_/UTRA_dom_sf"/>
</dbReference>
<dbReference type="eggNOG" id="COG2188">
    <property type="taxonomic scope" value="Bacteria"/>
</dbReference>
<dbReference type="SUPFAM" id="SSF64288">
    <property type="entry name" value="Chorismate lyase-like"/>
    <property type="match status" value="1"/>
</dbReference>
<gene>
    <name evidence="2" type="ORF">ANASTE_00761</name>
</gene>
<dbReference type="Proteomes" id="UP000005178">
    <property type="component" value="Unassembled WGS sequence"/>
</dbReference>
<dbReference type="EMBL" id="ABIL02000005">
    <property type="protein sequence ID" value="EDS73045.1"/>
    <property type="molecule type" value="Genomic_DNA"/>
</dbReference>
<dbReference type="PANTHER" id="PTHR44846">
    <property type="entry name" value="MANNOSYL-D-GLYCERATE TRANSPORT/METABOLISM SYSTEM REPRESSOR MNGR-RELATED"/>
    <property type="match status" value="1"/>
</dbReference>
<evidence type="ECO:0000259" key="1">
    <source>
        <dbReference type="Pfam" id="PF07702"/>
    </source>
</evidence>
<comment type="caution">
    <text evidence="2">The sequence shown here is derived from an EMBL/GenBank/DDBJ whole genome shotgun (WGS) entry which is preliminary data.</text>
</comment>
<dbReference type="HOGENOM" id="CLU_2103903_0_0_9"/>